<accession>A0A0A6PTQ6</accession>
<sequence length="425" mass="48598">MKKKWIIIWVLVFLVICSFVLRIIGHNHEEKKQVVFLNKFINISDKLEEYEKSFEKLHPDIDIKIESVGDQYENISIVRLNANKAGDVMVIPSYMNLSDYPDYYEPLYSVGEALNKYRFSDIKAIDDKVYSIPLSMTVSGGILYDMKILNDAGITKIPQSLDDLKEALRAVKTRTNAVPLYSNARGEEQLISWNGLIYSLEGSNDYMTSIVNENNIFSSDSRYYEVYKFLYECVSENLIESPFTSSKWDGGLELIKKGNLASAVVSFHMYEEAKQYALNSDSIEYFPLKSAGGDYYLYGEPSYGIGINKESKNKEEAKMWMEYLLDETDFLNYAGDSGMLVKNDKPEYEKMAQSNGLNIIYADRVSEENIGKFEKIDNEACLGIYGGSFAFNLINSAAEGKNNYDELCIDWNNRWNSASKEINKK</sequence>
<dbReference type="SUPFAM" id="SSF53850">
    <property type="entry name" value="Periplasmic binding protein-like II"/>
    <property type="match status" value="1"/>
</dbReference>
<reference evidence="1 2" key="1">
    <citation type="submission" date="2016-01" db="EMBL/GenBank/DDBJ databases">
        <title>Characterization of the Clostridium difficile lineages that are prevalent in Hong Kong and China.</title>
        <authorList>
            <person name="Kwok J.S.-L."/>
            <person name="Lam W.-Y."/>
            <person name="Ip M."/>
            <person name="Chan T.-F."/>
            <person name="Hawkey P.M."/>
            <person name="Tsui S.K.-W."/>
        </authorList>
    </citation>
    <scope>NUCLEOTIDE SEQUENCE [LARGE SCALE GENOMIC DNA]</scope>
    <source>
        <strain evidence="1 2">300064</strain>
    </source>
</reference>
<dbReference type="Proteomes" id="UP000238081">
    <property type="component" value="Unassembled WGS sequence"/>
</dbReference>
<dbReference type="Gene3D" id="3.40.190.10">
    <property type="entry name" value="Periplasmic binding protein-like II"/>
    <property type="match status" value="2"/>
</dbReference>
<dbReference type="EMBL" id="LRDH01000173">
    <property type="protein sequence ID" value="PPV11924.1"/>
    <property type="molecule type" value="Genomic_DNA"/>
</dbReference>
<proteinExistence type="predicted"/>
<dbReference type="Pfam" id="PF01547">
    <property type="entry name" value="SBP_bac_1"/>
    <property type="match status" value="1"/>
</dbReference>
<gene>
    <name evidence="1" type="ORF">AWN73_06355</name>
</gene>
<name>A0A0A6PTQ6_CLOBU</name>
<dbReference type="AlphaFoldDB" id="A0A0A6PTQ6"/>
<organism evidence="1 2">
    <name type="scientific">Clostridium butyricum</name>
    <dbReference type="NCBI Taxonomy" id="1492"/>
    <lineage>
        <taxon>Bacteria</taxon>
        <taxon>Bacillati</taxon>
        <taxon>Bacillota</taxon>
        <taxon>Clostridia</taxon>
        <taxon>Eubacteriales</taxon>
        <taxon>Clostridiaceae</taxon>
        <taxon>Clostridium</taxon>
    </lineage>
</organism>
<evidence type="ECO:0000313" key="1">
    <source>
        <dbReference type="EMBL" id="PPV11924.1"/>
    </source>
</evidence>
<comment type="caution">
    <text evidence="1">The sequence shown here is derived from an EMBL/GenBank/DDBJ whole genome shotgun (WGS) entry which is preliminary data.</text>
</comment>
<dbReference type="InterPro" id="IPR006059">
    <property type="entry name" value="SBP"/>
</dbReference>
<evidence type="ECO:0000313" key="2">
    <source>
        <dbReference type="Proteomes" id="UP000238081"/>
    </source>
</evidence>
<dbReference type="RefSeq" id="WP_043662262.1">
    <property type="nucleotide sequence ID" value="NZ_JSEG01000003.1"/>
</dbReference>
<protein>
    <submittedName>
        <fullName evidence="1">ABC transporter substrate-binding protein</fullName>
    </submittedName>
</protein>